<keyword evidence="1" id="KW-0808">Transferase</keyword>
<accession>A0AAD7VG08</accession>
<dbReference type="InterPro" id="IPR023213">
    <property type="entry name" value="CAT-like_dom_sf"/>
</dbReference>
<dbReference type="GO" id="GO:0016747">
    <property type="term" value="F:acyltransferase activity, transferring groups other than amino-acyl groups"/>
    <property type="evidence" value="ECO:0007669"/>
    <property type="project" value="UniProtKB-ARBA"/>
</dbReference>
<dbReference type="Gene3D" id="3.30.559.10">
    <property type="entry name" value="Chloramphenicol acetyltransferase-like domain"/>
    <property type="match status" value="1"/>
</dbReference>
<keyword evidence="2" id="KW-0012">Acyltransferase</keyword>
<dbReference type="InterPro" id="IPR051504">
    <property type="entry name" value="Plant_metabolite_acyltrans"/>
</dbReference>
<dbReference type="EMBL" id="JARAOO010000003">
    <property type="protein sequence ID" value="KAJ7974303.1"/>
    <property type="molecule type" value="Genomic_DNA"/>
</dbReference>
<protein>
    <submittedName>
        <fullName evidence="3">Phenolic glucoside malonyltransferase</fullName>
    </submittedName>
</protein>
<reference evidence="3" key="1">
    <citation type="journal article" date="2023" name="Science">
        <title>Elucidation of the pathway for biosynthesis of saponin adjuvants from the soapbark tree.</title>
        <authorList>
            <person name="Reed J."/>
            <person name="Orme A."/>
            <person name="El-Demerdash A."/>
            <person name="Owen C."/>
            <person name="Martin L.B.B."/>
            <person name="Misra R.C."/>
            <person name="Kikuchi S."/>
            <person name="Rejzek M."/>
            <person name="Martin A.C."/>
            <person name="Harkess A."/>
            <person name="Leebens-Mack J."/>
            <person name="Louveau T."/>
            <person name="Stephenson M.J."/>
            <person name="Osbourn A."/>
        </authorList>
    </citation>
    <scope>NUCLEOTIDE SEQUENCE</scope>
    <source>
        <strain evidence="3">S10</strain>
    </source>
</reference>
<gene>
    <name evidence="3" type="ORF">O6P43_004394</name>
</gene>
<dbReference type="KEGG" id="qsa:O6P43_004394"/>
<evidence type="ECO:0000256" key="1">
    <source>
        <dbReference type="ARBA" id="ARBA00022679"/>
    </source>
</evidence>
<dbReference type="PANTHER" id="PTHR31625">
    <property type="match status" value="1"/>
</dbReference>
<sequence>MWTAEGRLDPPIPAMYFGNCIKGQAAMAETKGLLGKDGLFVAVEAISKALRSLEEDGVVHDVAETRMSKVSSSPQTNRVISTAGSPRFGIYEVDFGWGKPRRWS</sequence>
<dbReference type="Proteomes" id="UP001163823">
    <property type="component" value="Chromosome 3"/>
</dbReference>
<dbReference type="AlphaFoldDB" id="A0AAD7VG08"/>
<proteinExistence type="predicted"/>
<comment type="caution">
    <text evidence="3">The sequence shown here is derived from an EMBL/GenBank/DDBJ whole genome shotgun (WGS) entry which is preliminary data.</text>
</comment>
<evidence type="ECO:0000313" key="3">
    <source>
        <dbReference type="EMBL" id="KAJ7974303.1"/>
    </source>
</evidence>
<dbReference type="Pfam" id="PF02458">
    <property type="entry name" value="Transferase"/>
    <property type="match status" value="1"/>
</dbReference>
<name>A0AAD7VG08_QUISA</name>
<keyword evidence="4" id="KW-1185">Reference proteome</keyword>
<organism evidence="3 4">
    <name type="scientific">Quillaja saponaria</name>
    <name type="common">Soap bark tree</name>
    <dbReference type="NCBI Taxonomy" id="32244"/>
    <lineage>
        <taxon>Eukaryota</taxon>
        <taxon>Viridiplantae</taxon>
        <taxon>Streptophyta</taxon>
        <taxon>Embryophyta</taxon>
        <taxon>Tracheophyta</taxon>
        <taxon>Spermatophyta</taxon>
        <taxon>Magnoliopsida</taxon>
        <taxon>eudicotyledons</taxon>
        <taxon>Gunneridae</taxon>
        <taxon>Pentapetalae</taxon>
        <taxon>rosids</taxon>
        <taxon>fabids</taxon>
        <taxon>Fabales</taxon>
        <taxon>Quillajaceae</taxon>
        <taxon>Quillaja</taxon>
    </lineage>
</organism>
<evidence type="ECO:0000256" key="2">
    <source>
        <dbReference type="ARBA" id="ARBA00023315"/>
    </source>
</evidence>
<evidence type="ECO:0000313" key="4">
    <source>
        <dbReference type="Proteomes" id="UP001163823"/>
    </source>
</evidence>